<dbReference type="RefSeq" id="WP_007202734.1">
    <property type="nucleotide sequence ID" value="NZ_AKKV01000030.1"/>
</dbReference>
<comment type="caution">
    <text evidence="1">The sequence shown here is derived from an EMBL/GenBank/DDBJ whole genome shotgun (WGS) entry which is preliminary data.</text>
</comment>
<evidence type="ECO:0000313" key="1">
    <source>
        <dbReference type="EMBL" id="EIT84666.1"/>
    </source>
</evidence>
<dbReference type="EMBL" id="AKKV01000030">
    <property type="protein sequence ID" value="EIT84666.1"/>
    <property type="molecule type" value="Genomic_DNA"/>
</dbReference>
<dbReference type="PATRIC" id="fig|1196324.3.peg.2713"/>
<keyword evidence="2" id="KW-1185">Reference proteome</keyword>
<dbReference type="Proteomes" id="UP000004080">
    <property type="component" value="Unassembled WGS sequence"/>
</dbReference>
<name>I8IYW0_9BACL</name>
<dbReference type="STRING" id="1196324.A374_13280"/>
<dbReference type="eggNOG" id="ENOG50335P2">
    <property type="taxonomic scope" value="Bacteria"/>
</dbReference>
<sequence length="74" mass="8220">MYVGRDLTQLGMMSKKEWSDVELAHFHSSFQQITPFLNAEGVAIHRDIIEEIKARGGLASSEASYEHGTITPAD</sequence>
<accession>I8IYW0</accession>
<dbReference type="AlphaFoldDB" id="I8IYW0"/>
<protein>
    <recommendedName>
        <fullName evidence="3">YfhS protein</fullName>
    </recommendedName>
</protein>
<dbReference type="OrthoDB" id="2691543at2"/>
<organism evidence="1 2">
    <name type="scientific">Fictibacillus macauensis ZFHKF-1</name>
    <dbReference type="NCBI Taxonomy" id="1196324"/>
    <lineage>
        <taxon>Bacteria</taxon>
        <taxon>Bacillati</taxon>
        <taxon>Bacillota</taxon>
        <taxon>Bacilli</taxon>
        <taxon>Bacillales</taxon>
        <taxon>Fictibacillaceae</taxon>
        <taxon>Fictibacillus</taxon>
    </lineage>
</organism>
<reference evidence="1 2" key="1">
    <citation type="journal article" date="2012" name="J. Bacteriol.">
        <title>Genome of Bacillus macauensis ZFHKF-1, a Long-Chain-Forming Bacterium.</title>
        <authorList>
            <person name="Cai L."/>
            <person name="Zhang T."/>
        </authorList>
    </citation>
    <scope>NUCLEOTIDE SEQUENCE [LARGE SCALE GENOMIC DNA]</scope>
    <source>
        <strain evidence="1 2">ZFHKF-1</strain>
    </source>
</reference>
<gene>
    <name evidence="1" type="ORF">A374_13280</name>
</gene>
<evidence type="ECO:0000313" key="2">
    <source>
        <dbReference type="Proteomes" id="UP000004080"/>
    </source>
</evidence>
<evidence type="ECO:0008006" key="3">
    <source>
        <dbReference type="Google" id="ProtNLM"/>
    </source>
</evidence>
<proteinExistence type="predicted"/>